<evidence type="ECO:0000313" key="13">
    <source>
        <dbReference type="Proteomes" id="UP000188946"/>
    </source>
</evidence>
<dbReference type="InterPro" id="IPR040575">
    <property type="entry name" value="GH101_N"/>
</dbReference>
<feature type="region of interest" description="Disordered" evidence="5">
    <location>
        <begin position="1831"/>
        <end position="1877"/>
    </location>
</feature>
<evidence type="ECO:0000256" key="5">
    <source>
        <dbReference type="SAM" id="MobiDB-lite"/>
    </source>
</evidence>
<dbReference type="InterPro" id="IPR035364">
    <property type="entry name" value="Beta_sandwich_GH101"/>
</dbReference>
<comment type="caution">
    <text evidence="11">The sequence shown here is derived from an EMBL/GenBank/DDBJ whole genome shotgun (WGS) entry which is preliminary data.</text>
</comment>
<dbReference type="Gene3D" id="2.70.98.10">
    <property type="match status" value="1"/>
</dbReference>
<proteinExistence type="predicted"/>
<dbReference type="Pfam" id="PF00754">
    <property type="entry name" value="F5_F8_type_C"/>
    <property type="match status" value="1"/>
</dbReference>
<feature type="domain" description="WW" evidence="7">
    <location>
        <begin position="1021"/>
        <end position="1058"/>
    </location>
</feature>
<evidence type="ECO:0000256" key="1">
    <source>
        <dbReference type="ARBA" id="ARBA00022512"/>
    </source>
</evidence>
<dbReference type="InterPro" id="IPR013780">
    <property type="entry name" value="Glyco_hydro_b"/>
</dbReference>
<dbReference type="InterPro" id="IPR040502">
    <property type="entry name" value="GH101_dom-6"/>
</dbReference>
<evidence type="ECO:0000313" key="11">
    <source>
        <dbReference type="EMBL" id="ONK27115.1"/>
    </source>
</evidence>
<keyword evidence="4" id="KW-0572">Peptidoglycan-anchor</keyword>
<evidence type="ECO:0000259" key="7">
    <source>
        <dbReference type="PROSITE" id="PS50020"/>
    </source>
</evidence>
<evidence type="ECO:0000256" key="6">
    <source>
        <dbReference type="SAM" id="SignalP"/>
    </source>
</evidence>
<evidence type="ECO:0000259" key="8">
    <source>
        <dbReference type="PROSITE" id="PS50847"/>
    </source>
</evidence>
<dbReference type="NCBIfam" id="TIGR01168">
    <property type="entry name" value="YSIRK_signal"/>
    <property type="match status" value="1"/>
</dbReference>
<protein>
    <submittedName>
        <fullName evidence="11">Endo-alpha-N-acetylgalactosaminidase</fullName>
    </submittedName>
</protein>
<feature type="domain" description="G5" evidence="9">
    <location>
        <begin position="1752"/>
        <end position="1834"/>
    </location>
</feature>
<reference evidence="12 13" key="1">
    <citation type="submission" date="2016-12" db="EMBL/GenBank/DDBJ databases">
        <authorList>
            <person name="Gulvik C.A."/>
        </authorList>
    </citation>
    <scope>NUCLEOTIDE SEQUENCE [LARGE SCALE GENOMIC DNA]</scope>
    <source>
        <strain evidence="10 13">12-5202</strain>
        <strain evidence="11 12">12-5291</strain>
    </source>
</reference>
<dbReference type="Gene3D" id="2.20.230.10">
    <property type="entry name" value="Resuscitation-promoting factor rpfb"/>
    <property type="match status" value="1"/>
</dbReference>
<evidence type="ECO:0000256" key="2">
    <source>
        <dbReference type="ARBA" id="ARBA00022525"/>
    </source>
</evidence>
<feature type="compositionally biased region" description="Basic and acidic residues" evidence="5">
    <location>
        <begin position="140"/>
        <end position="155"/>
    </location>
</feature>
<dbReference type="InterPro" id="IPR019931">
    <property type="entry name" value="LPXTG_anchor"/>
</dbReference>
<dbReference type="InterPro" id="IPR025706">
    <property type="entry name" value="Endoa_GalNAc"/>
</dbReference>
<dbReference type="InterPro" id="IPR014718">
    <property type="entry name" value="GH-type_carb-bd"/>
</dbReference>
<dbReference type="Gene3D" id="2.60.120.260">
    <property type="entry name" value="Galactose-binding domain-like"/>
    <property type="match status" value="3"/>
</dbReference>
<sequence length="1927" mass="213949">MLLEKRKSRKGIVMKSFFYQRKCKYSLRKVAIGVCSVLIGLSFSAIHASAQEVAEGGQGSSQTAPDPALGEPASPSVDATETPMEDTRVEDASVEKANKSEETSTEEARAEEVPGEESAPVETSQPEQPIIPSESTPLKEAIEAPKEDKVVKESVPETAQSTESAAVSRGRVRRSTTEPDYKEWKPSEGVSPGEVEVIEKDGVRYNRLSSTAQNDNAANPALYEKEGLLVDENGNASVTLQFLAESEAAKSRFGVFLKFKDANNNIFVGYDREGWFWEHKTPNHNAWYQGSRVAPPAKNSLNELVITLKSDGQLNATNNGVSLFDTLTLPNAVVDNLADSKRILVKAGSYGDDRTVVGIKTDNQENVTPRQPDSDKETGPLVDDSAIIYDTIRSDVLEALIDTTFPRIKEYSYKGNKMYGQVIPTRKISINNQEIEPQVTYRKVDDKTAEYVLKLQKADQKIDADITVRLKIENNQLHFDITNITNHNEVVYGQTIDDTKKLLSSLSFLTTPLVSVSSDQHQAKFDGARMSNNTHQSGDIHVDVRNPMGDLSAGFMYGFVSTDKVAAGVWSNSQHSYGGGANDFTRISAYKQTVGDKNYIGIASSPWQWQRAHENLVFPEYTLELPSAKVVFTEDINQDQVVDWQDGAIAYREIMNNPKGWESVKDITAYRIAMNFGSQAQNPFLMTLDGIKKIALHTDGLGQGILLKGYGSEGHDSGHLNYADIGKRIGGVEDFKTLIEKAKAYGAKLGIHVNASETYPESKYFTEEILSKDANGNYRYGWNWLDQGINIDAAYDLAHNRLKRWQDLKAALGEGLDFIYVDVWGNGQSGDNGAWATRVLAKEIIEQGWRFAIEWGHGGEYDSTFQHWAADLTYGGYTNKGINSAITRFIRNHQKDAWNGDYPSYGGAANYPLLGGYSMKDFEGWQGRSDYNGYVTNLFAHDVMTKYIQHFTVSNWKNGQAVTMTDNGSTYSWVPEMEIKLTDKANNQLVLTRKSNDVTSPLYRQRTVTLNGRVIQDGSAYLVPWNWDANGNQLAQDKEKMYYFNTEAGQTTWQLPADWSASSVYLYKLTDLGKVEEQIIPVVNGQITLDLLANQPYVLYKTPQTNPAMSWSEGMHIYDQGFNSGTLDHWTKTGDAATASIVKSQGHNDMLRIQNNTDKVSLTQKLTDLKPHTRYAVYVGVDNRSSSKASITVHTGEKEVSNYTKQSIALNYVQAYAHNTLASTATVDNVSYFQNMYVYFTTGSDVSNVTLTLAKEAGDGATYFDDIRVFENESAMYAEGHDTSSTAKKFTQNFENVAQGIFPFVIGAAEGVNDNRTHLSEKNAPYTQRGWNDKKIDDVIEGDWSLKTNGLVGRQRLIYQTIPQNYRFEAGKSYRVSFDYESGSDNTYAFVIGEGAFRHINETEMHLLGNTWTDSPRAKRVNFLVTGAESGESWIGIYSTGAASNTHGDTGGNANFRGYNDFILDNLVIEEVEVTGALLIEGALKNYLPIVANDSYTRESLDAVREALYYLRTSDPNISVEDAKALIENVNASIAGLVAKRLAVLPNEIESLNAQAQSGEELEKAFDGDPSTLWHTPWSATSINTPATIVLKEPTAITKFEYIPRQSGSNGILKNARLVVTDEQGQEHVFTAQDWANNAEKKTIDFGQTIKAKKVVLVGTASYGNTPDTFQSAAELRLVVPVQEEAELNYDAYHRILQSLRKNADPELLQSLKALSDFVDSLRNDHILTQSMIDSYVAALSEMRKTDKLDDLVHTKKELEIKEESIDYKTIQVDNKELPHGVKRVIQKGASGRIRIYYELTKGEDGNVLDMREVGARRVLQEAVDEIIEIGTSIPDQPAEQARPEEKGQPQHDKGQEGPKSATGMLEKESATKPLTLLGADKENRPLAQAKVEKAALPATGSRANAWLPALGMTILGIFFYKKKEEE</sequence>
<dbReference type="Gene3D" id="2.60.120.870">
    <property type="match status" value="1"/>
</dbReference>
<keyword evidence="2" id="KW-0964">Secreted</keyword>
<evidence type="ECO:0000256" key="3">
    <source>
        <dbReference type="ARBA" id="ARBA00022729"/>
    </source>
</evidence>
<dbReference type="Pfam" id="PF17451">
    <property type="entry name" value="Glyco_hyd_101C"/>
    <property type="match status" value="1"/>
</dbReference>
<keyword evidence="3 6" id="KW-0732">Signal</keyword>
<gene>
    <name evidence="10" type="ORF">BVE84_09660</name>
    <name evidence="11" type="ORF">BVE86_06000</name>
</gene>
<dbReference type="SMART" id="SM01208">
    <property type="entry name" value="G5"/>
    <property type="match status" value="1"/>
</dbReference>
<dbReference type="PROSITE" id="PS50020">
    <property type="entry name" value="WW_DOMAIN_2"/>
    <property type="match status" value="1"/>
</dbReference>
<name>A0AB36JSX2_9STRE</name>
<dbReference type="GO" id="GO:0033926">
    <property type="term" value="F:endo-alpha-N-acetylgalactosaminidase activity"/>
    <property type="evidence" value="ECO:0007669"/>
    <property type="project" value="InterPro"/>
</dbReference>
<dbReference type="Pfam" id="PF07501">
    <property type="entry name" value="G5"/>
    <property type="match status" value="1"/>
</dbReference>
<feature type="compositionally biased region" description="Basic and acidic residues" evidence="5">
    <location>
        <begin position="85"/>
        <end position="112"/>
    </location>
</feature>
<dbReference type="PROSITE" id="PS51109">
    <property type="entry name" value="G5"/>
    <property type="match status" value="1"/>
</dbReference>
<dbReference type="NCBIfam" id="TIGR01167">
    <property type="entry name" value="LPXTG_anchor"/>
    <property type="match status" value="1"/>
</dbReference>
<dbReference type="Pfam" id="PF04650">
    <property type="entry name" value="YSIRK_signal"/>
    <property type="match status" value="1"/>
</dbReference>
<dbReference type="Gene3D" id="3.20.20.80">
    <property type="entry name" value="Glycosidases"/>
    <property type="match status" value="1"/>
</dbReference>
<feature type="domain" description="Gram-positive cocci surface proteins LPxTG" evidence="8">
    <location>
        <begin position="1897"/>
        <end position="1927"/>
    </location>
</feature>
<dbReference type="SUPFAM" id="SSF51445">
    <property type="entry name" value="(Trans)glycosidases"/>
    <property type="match status" value="1"/>
</dbReference>
<evidence type="ECO:0000313" key="10">
    <source>
        <dbReference type="EMBL" id="ONK26045.1"/>
    </source>
</evidence>
<dbReference type="Proteomes" id="UP000188946">
    <property type="component" value="Unassembled WGS sequence"/>
</dbReference>
<dbReference type="Pfam" id="PF17974">
    <property type="entry name" value="GalBD_like"/>
    <property type="match status" value="1"/>
</dbReference>
<feature type="chain" id="PRO_5044337000" evidence="6">
    <location>
        <begin position="51"/>
        <end position="1927"/>
    </location>
</feature>
<dbReference type="InterPro" id="IPR008979">
    <property type="entry name" value="Galactose-bd-like_sf"/>
</dbReference>
<evidence type="ECO:0000313" key="12">
    <source>
        <dbReference type="Proteomes" id="UP000188600"/>
    </source>
</evidence>
<accession>A0AB36JSX2</accession>
<feature type="signal peptide" evidence="6">
    <location>
        <begin position="1"/>
        <end position="50"/>
    </location>
</feature>
<dbReference type="InterPro" id="IPR000421">
    <property type="entry name" value="FA58C"/>
</dbReference>
<feature type="compositionally biased region" description="Basic and acidic residues" evidence="5">
    <location>
        <begin position="175"/>
        <end position="186"/>
    </location>
</feature>
<dbReference type="Pfam" id="PF21466">
    <property type="entry name" value="GH101_dom-5"/>
    <property type="match status" value="1"/>
</dbReference>
<dbReference type="InterPro" id="IPR011098">
    <property type="entry name" value="G5_dom"/>
</dbReference>
<feature type="region of interest" description="Disordered" evidence="5">
    <location>
        <begin position="361"/>
        <end position="380"/>
    </location>
</feature>
<evidence type="ECO:0000256" key="4">
    <source>
        <dbReference type="ARBA" id="ARBA00023088"/>
    </source>
</evidence>
<organism evidence="11 12">
    <name type="scientific">Streptococcus azizii</name>
    <dbReference type="NCBI Taxonomy" id="1579424"/>
    <lineage>
        <taxon>Bacteria</taxon>
        <taxon>Bacillati</taxon>
        <taxon>Bacillota</taxon>
        <taxon>Bacilli</taxon>
        <taxon>Lactobacillales</taxon>
        <taxon>Streptococcaceae</taxon>
        <taxon>Streptococcus</taxon>
    </lineage>
</organism>
<feature type="region of interest" description="Disordered" evidence="5">
    <location>
        <begin position="54"/>
        <end position="193"/>
    </location>
</feature>
<keyword evidence="1" id="KW-0134">Cell wall</keyword>
<dbReference type="Pfam" id="PF17995">
    <property type="entry name" value="GH101_N"/>
    <property type="match status" value="1"/>
</dbReference>
<dbReference type="Proteomes" id="UP000188600">
    <property type="component" value="Unassembled WGS sequence"/>
</dbReference>
<dbReference type="InterPro" id="IPR040633">
    <property type="entry name" value="Gal_mutarotas_3"/>
</dbReference>
<dbReference type="EMBL" id="MSPT01000011">
    <property type="protein sequence ID" value="ONK27115.1"/>
    <property type="molecule type" value="Genomic_DNA"/>
</dbReference>
<dbReference type="Gene3D" id="6.10.140.660">
    <property type="match status" value="1"/>
</dbReference>
<dbReference type="Pfam" id="PF00746">
    <property type="entry name" value="Gram_pos_anchor"/>
    <property type="match status" value="1"/>
</dbReference>
<feature type="compositionally biased region" description="Basic and acidic residues" evidence="5">
    <location>
        <begin position="1842"/>
        <end position="1857"/>
    </location>
</feature>
<dbReference type="Gene3D" id="2.60.40.1180">
    <property type="entry name" value="Golgi alpha-mannosidase II"/>
    <property type="match status" value="1"/>
</dbReference>
<dbReference type="PROSITE" id="PS50847">
    <property type="entry name" value="GRAM_POS_ANCHORING"/>
    <property type="match status" value="1"/>
</dbReference>
<dbReference type="InterPro" id="IPR001202">
    <property type="entry name" value="WW_dom"/>
</dbReference>
<dbReference type="CDD" id="cd14244">
    <property type="entry name" value="GH_101_like"/>
    <property type="match status" value="1"/>
</dbReference>
<dbReference type="EMBL" id="MSPR01000026">
    <property type="protein sequence ID" value="ONK26045.1"/>
    <property type="molecule type" value="Genomic_DNA"/>
</dbReference>
<dbReference type="InterPro" id="IPR017853">
    <property type="entry name" value="GH"/>
</dbReference>
<dbReference type="InterPro" id="IPR005877">
    <property type="entry name" value="YSIRK_signal_dom"/>
</dbReference>
<dbReference type="SUPFAM" id="SSF49785">
    <property type="entry name" value="Galactose-binding domain-like"/>
    <property type="match status" value="1"/>
</dbReference>
<keyword evidence="13" id="KW-1185">Reference proteome</keyword>
<dbReference type="Pfam" id="PF18080">
    <property type="entry name" value="Gal_mutarotas_3"/>
    <property type="match status" value="1"/>
</dbReference>
<dbReference type="Pfam" id="PF12905">
    <property type="entry name" value="Glyco_hydro_101"/>
    <property type="match status" value="1"/>
</dbReference>
<dbReference type="InterPro" id="IPR049314">
    <property type="entry name" value="GH101_dom-5"/>
</dbReference>
<evidence type="ECO:0000259" key="9">
    <source>
        <dbReference type="PROSITE" id="PS51109"/>
    </source>
</evidence>
<dbReference type="GO" id="GO:0030246">
    <property type="term" value="F:carbohydrate binding"/>
    <property type="evidence" value="ECO:0007669"/>
    <property type="project" value="InterPro"/>
</dbReference>